<dbReference type="AlphaFoldDB" id="A0A6G7PYD5"/>
<dbReference type="InterPro" id="IPR014710">
    <property type="entry name" value="RmlC-like_jellyroll"/>
</dbReference>
<keyword evidence="2" id="KW-1185">Reference proteome</keyword>
<dbReference type="InterPro" id="IPR011051">
    <property type="entry name" value="RmlC_Cupin_sf"/>
</dbReference>
<dbReference type="EMBL" id="CP048877">
    <property type="protein sequence ID" value="QIJ72672.1"/>
    <property type="molecule type" value="Genomic_DNA"/>
</dbReference>
<dbReference type="RefSeq" id="WP_166032888.1">
    <property type="nucleotide sequence ID" value="NZ_CP048877.1"/>
</dbReference>
<organism evidence="1 2">
    <name type="scientific">Thermosulfuriphilus ammonigenes</name>
    <dbReference type="NCBI Taxonomy" id="1936021"/>
    <lineage>
        <taxon>Bacteria</taxon>
        <taxon>Pseudomonadati</taxon>
        <taxon>Thermodesulfobacteriota</taxon>
        <taxon>Thermodesulfobacteria</taxon>
        <taxon>Thermodesulfobacteriales</taxon>
        <taxon>Thermodesulfobacteriaceae</taxon>
        <taxon>Thermosulfuriphilus</taxon>
    </lineage>
</organism>
<proteinExistence type="predicted"/>
<sequence length="88" mass="10308">MKIKKERPDEKTLKEMAVETWPIWQCEPSTFDWHYPEDETCYILEGEVVVKTSEGEVHIEPGDLVTFPKGLDCTWVVKKAVRKHYKLG</sequence>
<protein>
    <submittedName>
        <fullName evidence="1">Cupin domain-containing protein</fullName>
    </submittedName>
</protein>
<dbReference type="Pfam" id="PF05899">
    <property type="entry name" value="Cupin_3"/>
    <property type="match status" value="1"/>
</dbReference>
<dbReference type="Gene3D" id="2.60.120.10">
    <property type="entry name" value="Jelly Rolls"/>
    <property type="match status" value="1"/>
</dbReference>
<dbReference type="PANTHER" id="PTHR33271">
    <property type="entry name" value="OS04G0445200 PROTEIN"/>
    <property type="match status" value="1"/>
</dbReference>
<dbReference type="CDD" id="cd02227">
    <property type="entry name" value="cupin_TM1112-like"/>
    <property type="match status" value="1"/>
</dbReference>
<evidence type="ECO:0000313" key="2">
    <source>
        <dbReference type="Proteomes" id="UP000502179"/>
    </source>
</evidence>
<dbReference type="Proteomes" id="UP000502179">
    <property type="component" value="Chromosome"/>
</dbReference>
<evidence type="ECO:0000313" key="1">
    <source>
        <dbReference type="EMBL" id="QIJ72672.1"/>
    </source>
</evidence>
<name>A0A6G7PYD5_9BACT</name>
<dbReference type="KEGG" id="tav:G4V39_10465"/>
<dbReference type="PANTHER" id="PTHR33271:SF22">
    <property type="entry name" value="OS04G0445200 PROTEIN"/>
    <property type="match status" value="1"/>
</dbReference>
<reference evidence="1 2" key="1">
    <citation type="submission" date="2020-02" db="EMBL/GenBank/DDBJ databases">
        <title>Genome analysis of Thermosulfuriphilus ammonigenes ST65T, an anaerobic thermophilic chemolithoautotrophic bacterium isolated from a deep-sea hydrothermal vent.</title>
        <authorList>
            <person name="Slobodkina G."/>
            <person name="Allioux M."/>
            <person name="Merkel A."/>
            <person name="Alain K."/>
            <person name="Jebbar M."/>
            <person name="Slobodkin A."/>
        </authorList>
    </citation>
    <scope>NUCLEOTIDE SEQUENCE [LARGE SCALE GENOMIC DNA]</scope>
    <source>
        <strain evidence="1 2">ST65</strain>
    </source>
</reference>
<accession>A0A6G7PYD5</accession>
<dbReference type="InterPro" id="IPR008579">
    <property type="entry name" value="UGlyAH_Cupin_dom"/>
</dbReference>
<gene>
    <name evidence="1" type="ORF">G4V39_10465</name>
</gene>
<dbReference type="SUPFAM" id="SSF51182">
    <property type="entry name" value="RmlC-like cupins"/>
    <property type="match status" value="1"/>
</dbReference>